<evidence type="ECO:0000256" key="5">
    <source>
        <dbReference type="ARBA" id="ARBA00022840"/>
    </source>
</evidence>
<accession>A0A8T2T3G6</accession>
<keyword evidence="2" id="KW-0677">Repeat</keyword>
<keyword evidence="5 6" id="KW-0067">ATP-binding</keyword>
<evidence type="ECO:0000313" key="8">
    <source>
        <dbReference type="EMBL" id="KAH7404664.1"/>
    </source>
</evidence>
<dbReference type="InterPro" id="IPR023610">
    <property type="entry name" value="PInositol-4/5-P-5/4-kinase"/>
</dbReference>
<dbReference type="Gene3D" id="2.20.110.10">
    <property type="entry name" value="Histone H3 K4-specific methyltransferase SET7/9 N-terminal domain"/>
    <property type="match status" value="3"/>
</dbReference>
<dbReference type="AlphaFoldDB" id="A0A8T2T3G6"/>
<dbReference type="InterPro" id="IPR027484">
    <property type="entry name" value="PInositol-4-P-5-kinase_N"/>
</dbReference>
<dbReference type="Proteomes" id="UP000825935">
    <property type="component" value="Chromosome 15"/>
</dbReference>
<dbReference type="SMART" id="SM00330">
    <property type="entry name" value="PIPKc"/>
    <property type="match status" value="1"/>
</dbReference>
<dbReference type="GO" id="GO:0005886">
    <property type="term" value="C:plasma membrane"/>
    <property type="evidence" value="ECO:0007669"/>
    <property type="project" value="TreeGrafter"/>
</dbReference>
<gene>
    <name evidence="8" type="ORF">KP509_15G036800</name>
</gene>
<evidence type="ECO:0000256" key="4">
    <source>
        <dbReference type="ARBA" id="ARBA00022777"/>
    </source>
</evidence>
<evidence type="ECO:0000256" key="2">
    <source>
        <dbReference type="ARBA" id="ARBA00022737"/>
    </source>
</evidence>
<protein>
    <recommendedName>
        <fullName evidence="6">Phosphatidylinositol 4-phosphate 5-kinase</fullName>
        <ecNumber evidence="6">2.7.1.68</ecNumber>
    </recommendedName>
</protein>
<dbReference type="Pfam" id="PF01504">
    <property type="entry name" value="PIP5K"/>
    <property type="match status" value="1"/>
</dbReference>
<dbReference type="Pfam" id="PF02493">
    <property type="entry name" value="MORN"/>
    <property type="match status" value="6"/>
</dbReference>
<evidence type="ECO:0000256" key="6">
    <source>
        <dbReference type="PIRNR" id="PIRNR037274"/>
    </source>
</evidence>
<dbReference type="Gene3D" id="3.30.800.10">
    <property type="entry name" value="Phosphatidylinositol Phosphate Kinase II Beta"/>
    <property type="match status" value="1"/>
</dbReference>
<evidence type="ECO:0000313" key="9">
    <source>
        <dbReference type="Proteomes" id="UP000825935"/>
    </source>
</evidence>
<comment type="catalytic activity">
    <reaction evidence="6">
        <text>a 1,2-diacyl-sn-glycero-3-phospho-(1D-myo-inositol 4-phosphate) + ATP = a 1,2-diacyl-sn-glycero-3-phospho-(1D-myo-inositol-4,5-bisphosphate) + ADP + H(+)</text>
        <dbReference type="Rhea" id="RHEA:14425"/>
        <dbReference type="ChEBI" id="CHEBI:15378"/>
        <dbReference type="ChEBI" id="CHEBI:30616"/>
        <dbReference type="ChEBI" id="CHEBI:58178"/>
        <dbReference type="ChEBI" id="CHEBI:58456"/>
        <dbReference type="ChEBI" id="CHEBI:456216"/>
        <dbReference type="EC" id="2.7.1.68"/>
    </reaction>
</comment>
<dbReference type="EMBL" id="CM035420">
    <property type="protein sequence ID" value="KAH7404663.1"/>
    <property type="molecule type" value="Genomic_DNA"/>
</dbReference>
<dbReference type="SUPFAM" id="SSF56104">
    <property type="entry name" value="SAICAR synthase-like"/>
    <property type="match status" value="1"/>
</dbReference>
<name>A0A8T2T3G6_CERRI</name>
<keyword evidence="4 6" id="KW-0418">Kinase</keyword>
<dbReference type="GO" id="GO:0005524">
    <property type="term" value="F:ATP binding"/>
    <property type="evidence" value="ECO:0007669"/>
    <property type="project" value="UniProtKB-UniRule"/>
</dbReference>
<proteinExistence type="predicted"/>
<reference evidence="8" key="1">
    <citation type="submission" date="2021-08" db="EMBL/GenBank/DDBJ databases">
        <title>WGS assembly of Ceratopteris richardii.</title>
        <authorList>
            <person name="Marchant D.B."/>
            <person name="Chen G."/>
            <person name="Jenkins J."/>
            <person name="Shu S."/>
            <person name="Leebens-Mack J."/>
            <person name="Grimwood J."/>
            <person name="Schmutz J."/>
            <person name="Soltis P."/>
            <person name="Soltis D."/>
            <person name="Chen Z.-H."/>
        </authorList>
    </citation>
    <scope>NUCLEOTIDE SEQUENCE</scope>
    <source>
        <strain evidence="8">Whitten #5841</strain>
        <tissue evidence="8">Leaf</tissue>
    </source>
</reference>
<comment type="caution">
    <text evidence="8">The sequence shown here is derived from an EMBL/GenBank/DDBJ whole genome shotgun (WGS) entry which is preliminary data.</text>
</comment>
<dbReference type="InterPro" id="IPR003409">
    <property type="entry name" value="MORN"/>
</dbReference>
<keyword evidence="9" id="KW-1185">Reference proteome</keyword>
<evidence type="ECO:0000256" key="1">
    <source>
        <dbReference type="ARBA" id="ARBA00022679"/>
    </source>
</evidence>
<dbReference type="GO" id="GO:0016308">
    <property type="term" value="F:1-phosphatidylinositol-4-phosphate 5-kinase activity"/>
    <property type="evidence" value="ECO:0007669"/>
    <property type="project" value="UniProtKB-UniRule"/>
</dbReference>
<dbReference type="PROSITE" id="PS51455">
    <property type="entry name" value="PIPK"/>
    <property type="match status" value="1"/>
</dbReference>
<keyword evidence="1 6" id="KW-0808">Transferase</keyword>
<dbReference type="PANTHER" id="PTHR23086">
    <property type="entry name" value="PHOSPHATIDYLINOSITOL-4-PHOSPHATE 5-KINASE"/>
    <property type="match status" value="1"/>
</dbReference>
<dbReference type="InterPro" id="IPR017163">
    <property type="entry name" value="PIno-4-P-5_kinase_pln"/>
</dbReference>
<dbReference type="FunFam" id="2.20.110.10:FF:000002">
    <property type="entry name" value="Phosphatidylinositol 4-phosphate 5-kinase 8"/>
    <property type="match status" value="1"/>
</dbReference>
<dbReference type="PANTHER" id="PTHR23086:SF114">
    <property type="entry name" value="PHOSPHATIDYLINOSITOL 4-PHOSPHATE 5-KINASE 3"/>
    <property type="match status" value="1"/>
</dbReference>
<dbReference type="InterPro" id="IPR002498">
    <property type="entry name" value="PInositol-4-P-4/5-kinase_core"/>
</dbReference>
<dbReference type="SUPFAM" id="SSF82185">
    <property type="entry name" value="Histone H3 K4-specific methyltransferase SET7/9 N-terminal domain"/>
    <property type="match status" value="2"/>
</dbReference>
<sequence>MAPGGLFCMSGHVAHADDEDADYCRYIQAKSSVPFQQVPSRSKTVSSTLQATDDKEEIDNQRLSDVEFLTDQFPEYCVRFQCPDGTCKMLWSSGASYKGDMSAGNLHGVGTYTYANGAVYEGNWVSNKKHGFGKKKFANDDTYEGFWKDDKPDGQGRYIWADGSEYCGEWKNGLMSGVGILTWADGDSYDGQWLNGLADGYGVYIRADSSVYMGNWKEGSKVGECRYLSVGRNSMEARSFNIQPTTISDDTPVEVLGENVPDSRSFPIAGEASETSHGLFSTSDKTLTSMTKVTPAHFPATDVAAFKSNGKEKEYSLFLEMLRRLESSTRRRSNAFYEEREPELLGERTDDSDMASYRHEKAPGEAVGRNHRSYNLVTALQLGIRYSVQESPARHDLELSLSDFDAGSAVKINVNNGSSQFEAHCDVGEFQWTDYCPNVFRKLREMSKLLSLSYCQSICATGGLREFPSPGKSGCIFYLSQDSRFMIKTLRKAEVKTLLRMLRSYYQHIQSYRDTLLTKFFGLHALKPAGGQKVWFVVMGNVLPSEYQISRIYDLKGSSEGRTARKGETAGFAPQKDLDLNVVFQLDSYLRRKMLGQMEKDCKYLESERIMDYSLLLGVHLKDGDQDISFPHSNNVDMQTHDVFESNYDPEKGGFLHLEERKRILSNASLRRRRAENLRLEQESSIDPICRATVGQGIQYTAKMLHRSSEKFLQSDYTDAQAVVLYVGIIDILQEYDLSKRLEHAYKSLYFDPLIISAVDPAFYSKRFQKLMHHIFLEIT</sequence>
<dbReference type="EMBL" id="CM035420">
    <property type="protein sequence ID" value="KAH7404664.1"/>
    <property type="molecule type" value="Genomic_DNA"/>
</dbReference>
<dbReference type="InterPro" id="IPR027483">
    <property type="entry name" value="PInositol-4-P-4/5-kinase_C_sf"/>
</dbReference>
<keyword evidence="3 6" id="KW-0547">Nucleotide-binding</keyword>
<dbReference type="SMART" id="SM00698">
    <property type="entry name" value="MORN"/>
    <property type="match status" value="6"/>
</dbReference>
<dbReference type="PIRSF" id="PIRSF037274">
    <property type="entry name" value="PIP5K_plant_prd"/>
    <property type="match status" value="1"/>
</dbReference>
<dbReference type="EC" id="2.7.1.68" evidence="6"/>
<dbReference type="OrthoDB" id="20783at2759"/>
<evidence type="ECO:0000259" key="7">
    <source>
        <dbReference type="PROSITE" id="PS51455"/>
    </source>
</evidence>
<dbReference type="GO" id="GO:0046854">
    <property type="term" value="P:phosphatidylinositol phosphate biosynthetic process"/>
    <property type="evidence" value="ECO:0007669"/>
    <property type="project" value="TreeGrafter"/>
</dbReference>
<dbReference type="Gene3D" id="3.30.810.10">
    <property type="entry name" value="2-Layer Sandwich"/>
    <property type="match status" value="1"/>
</dbReference>
<evidence type="ECO:0000256" key="3">
    <source>
        <dbReference type="ARBA" id="ARBA00022741"/>
    </source>
</evidence>
<feature type="domain" description="PIPK" evidence="7">
    <location>
        <begin position="368"/>
        <end position="776"/>
    </location>
</feature>
<organism evidence="8 9">
    <name type="scientific">Ceratopteris richardii</name>
    <name type="common">Triangle waterfern</name>
    <dbReference type="NCBI Taxonomy" id="49495"/>
    <lineage>
        <taxon>Eukaryota</taxon>
        <taxon>Viridiplantae</taxon>
        <taxon>Streptophyta</taxon>
        <taxon>Embryophyta</taxon>
        <taxon>Tracheophyta</taxon>
        <taxon>Polypodiopsida</taxon>
        <taxon>Polypodiidae</taxon>
        <taxon>Polypodiales</taxon>
        <taxon>Pteridineae</taxon>
        <taxon>Pteridaceae</taxon>
        <taxon>Parkerioideae</taxon>
        <taxon>Ceratopteris</taxon>
    </lineage>
</organism>